<protein>
    <recommendedName>
        <fullName evidence="3">Sushi domain-containing protein</fullName>
    </recommendedName>
</protein>
<evidence type="ECO:0008006" key="3">
    <source>
        <dbReference type="Google" id="ProtNLM"/>
    </source>
</evidence>
<accession>A0AAW0Y7Q2</accession>
<evidence type="ECO:0000313" key="1">
    <source>
        <dbReference type="EMBL" id="KAK8746204.1"/>
    </source>
</evidence>
<reference evidence="1 2" key="1">
    <citation type="journal article" date="2024" name="BMC Genomics">
        <title>Genome assembly of redclaw crayfish (Cherax quadricarinatus) provides insights into its immune adaptation and hypoxia tolerance.</title>
        <authorList>
            <person name="Liu Z."/>
            <person name="Zheng J."/>
            <person name="Li H."/>
            <person name="Fang K."/>
            <person name="Wang S."/>
            <person name="He J."/>
            <person name="Zhou D."/>
            <person name="Weng S."/>
            <person name="Chi M."/>
            <person name="Gu Z."/>
            <person name="He J."/>
            <person name="Li F."/>
            <person name="Wang M."/>
        </authorList>
    </citation>
    <scope>NUCLEOTIDE SEQUENCE [LARGE SCALE GENOMIC DNA]</scope>
    <source>
        <strain evidence="1">ZL_2023a</strain>
    </source>
</reference>
<dbReference type="Proteomes" id="UP001445076">
    <property type="component" value="Unassembled WGS sequence"/>
</dbReference>
<dbReference type="EMBL" id="JARKIK010000018">
    <property type="protein sequence ID" value="KAK8746204.1"/>
    <property type="molecule type" value="Genomic_DNA"/>
</dbReference>
<keyword evidence="2" id="KW-1185">Reference proteome</keyword>
<organism evidence="1 2">
    <name type="scientific">Cherax quadricarinatus</name>
    <name type="common">Australian red claw crayfish</name>
    <dbReference type="NCBI Taxonomy" id="27406"/>
    <lineage>
        <taxon>Eukaryota</taxon>
        <taxon>Metazoa</taxon>
        <taxon>Ecdysozoa</taxon>
        <taxon>Arthropoda</taxon>
        <taxon>Crustacea</taxon>
        <taxon>Multicrustacea</taxon>
        <taxon>Malacostraca</taxon>
        <taxon>Eumalacostraca</taxon>
        <taxon>Eucarida</taxon>
        <taxon>Decapoda</taxon>
        <taxon>Pleocyemata</taxon>
        <taxon>Astacidea</taxon>
        <taxon>Parastacoidea</taxon>
        <taxon>Parastacidae</taxon>
        <taxon>Cherax</taxon>
    </lineage>
</organism>
<gene>
    <name evidence="1" type="ORF">OTU49_017296</name>
</gene>
<comment type="caution">
    <text evidence="1">The sequence shown here is derived from an EMBL/GenBank/DDBJ whole genome shotgun (WGS) entry which is preliminary data.</text>
</comment>
<evidence type="ECO:0000313" key="2">
    <source>
        <dbReference type="Proteomes" id="UP001445076"/>
    </source>
</evidence>
<sequence length="104" mass="11546">MGGAYLTPNMDHTCLPPEGGMPLHLSDGNSTTVSKCTYLAKMGDREGQVLPCTHWSFNKTTYDNTLTSEFELVCDYDFLRPTYSSVYFFSACLAAPLSGWLSDR</sequence>
<proteinExistence type="predicted"/>
<name>A0AAW0Y7Q2_CHEQU</name>
<dbReference type="AlphaFoldDB" id="A0AAW0Y7Q2"/>